<keyword evidence="4" id="KW-0406">Ion transport</keyword>
<evidence type="ECO:0000256" key="2">
    <source>
        <dbReference type="ARBA" id="ARBA00008814"/>
    </source>
</evidence>
<evidence type="ECO:0000256" key="6">
    <source>
        <dbReference type="SAM" id="SignalP"/>
    </source>
</evidence>
<name>A0A4R1GL85_9GAMM</name>
<dbReference type="CDD" id="cd01140">
    <property type="entry name" value="FatB"/>
    <property type="match status" value="1"/>
</dbReference>
<dbReference type="Gene3D" id="3.40.50.1980">
    <property type="entry name" value="Nitrogenase molybdenum iron protein domain"/>
    <property type="match status" value="2"/>
</dbReference>
<dbReference type="AlphaFoldDB" id="A0A4R1GL85"/>
<dbReference type="Pfam" id="PF01497">
    <property type="entry name" value="Peripla_BP_2"/>
    <property type="match status" value="1"/>
</dbReference>
<comment type="similarity">
    <text evidence="2">Belongs to the bacterial solute-binding protein 8 family.</text>
</comment>
<dbReference type="RefSeq" id="WP_132289322.1">
    <property type="nucleotide sequence ID" value="NZ_SMFU01000007.1"/>
</dbReference>
<keyword evidence="3" id="KW-0813">Transport</keyword>
<dbReference type="GO" id="GO:0030288">
    <property type="term" value="C:outer membrane-bounded periplasmic space"/>
    <property type="evidence" value="ECO:0007669"/>
    <property type="project" value="TreeGrafter"/>
</dbReference>
<keyword evidence="4" id="KW-0408">Iron</keyword>
<evidence type="ECO:0000259" key="7">
    <source>
        <dbReference type="PROSITE" id="PS50983"/>
    </source>
</evidence>
<keyword evidence="5 6" id="KW-0732">Signal</keyword>
<feature type="chain" id="PRO_5020385733" evidence="6">
    <location>
        <begin position="18"/>
        <end position="327"/>
    </location>
</feature>
<accession>A0A4R1GL85</accession>
<keyword evidence="9" id="KW-1185">Reference proteome</keyword>
<organism evidence="8 9">
    <name type="scientific">Marinobacterium mangrovicola</name>
    <dbReference type="NCBI Taxonomy" id="1476959"/>
    <lineage>
        <taxon>Bacteria</taxon>
        <taxon>Pseudomonadati</taxon>
        <taxon>Pseudomonadota</taxon>
        <taxon>Gammaproteobacteria</taxon>
        <taxon>Oceanospirillales</taxon>
        <taxon>Oceanospirillaceae</taxon>
        <taxon>Marinobacterium</taxon>
    </lineage>
</organism>
<reference evidence="8 9" key="1">
    <citation type="submission" date="2019-03" db="EMBL/GenBank/DDBJ databases">
        <title>Genomic Encyclopedia of Archaeal and Bacterial Type Strains, Phase II (KMG-II): from individual species to whole genera.</title>
        <authorList>
            <person name="Goeker M."/>
        </authorList>
    </citation>
    <scope>NUCLEOTIDE SEQUENCE [LARGE SCALE GENOMIC DNA]</scope>
    <source>
        <strain evidence="8 9">DSM 27697</strain>
    </source>
</reference>
<dbReference type="SUPFAM" id="SSF53807">
    <property type="entry name" value="Helical backbone' metal receptor"/>
    <property type="match status" value="1"/>
</dbReference>
<feature type="signal peptide" evidence="6">
    <location>
        <begin position="1"/>
        <end position="17"/>
    </location>
</feature>
<evidence type="ECO:0000313" key="9">
    <source>
        <dbReference type="Proteomes" id="UP000294546"/>
    </source>
</evidence>
<dbReference type="OrthoDB" id="9793175at2"/>
<dbReference type="GO" id="GO:1901678">
    <property type="term" value="P:iron coordination entity transport"/>
    <property type="evidence" value="ECO:0007669"/>
    <property type="project" value="UniProtKB-ARBA"/>
</dbReference>
<dbReference type="PROSITE" id="PS50983">
    <property type="entry name" value="FE_B12_PBP"/>
    <property type="match status" value="1"/>
</dbReference>
<comment type="caution">
    <text evidence="8">The sequence shown here is derived from an EMBL/GenBank/DDBJ whole genome shotgun (WGS) entry which is preliminary data.</text>
</comment>
<keyword evidence="4" id="KW-0410">Iron transport</keyword>
<gene>
    <name evidence="8" type="ORF">CLV83_1382</name>
</gene>
<dbReference type="InterPro" id="IPR051313">
    <property type="entry name" value="Bact_iron-sidero_bind"/>
</dbReference>
<dbReference type="InterPro" id="IPR002491">
    <property type="entry name" value="ABC_transptr_periplasmic_BD"/>
</dbReference>
<evidence type="ECO:0000256" key="4">
    <source>
        <dbReference type="ARBA" id="ARBA00022496"/>
    </source>
</evidence>
<dbReference type="PANTHER" id="PTHR30532:SF28">
    <property type="entry name" value="PETROBACTIN-BINDING PROTEIN YCLQ"/>
    <property type="match status" value="1"/>
</dbReference>
<evidence type="ECO:0000256" key="3">
    <source>
        <dbReference type="ARBA" id="ARBA00022448"/>
    </source>
</evidence>
<comment type="subcellular location">
    <subcellularLocation>
        <location evidence="1">Cell envelope</location>
    </subcellularLocation>
</comment>
<dbReference type="PROSITE" id="PS51257">
    <property type="entry name" value="PROKAR_LIPOPROTEIN"/>
    <property type="match status" value="1"/>
</dbReference>
<dbReference type="Proteomes" id="UP000294546">
    <property type="component" value="Unassembled WGS sequence"/>
</dbReference>
<proteinExistence type="inferred from homology"/>
<sequence>MKWTDKPWVLAPLAVLAALVLQGCDEAPMEQTTSEPKAKSLVIHHNLGTTEISSTPERVAVLDMNEADFLDQLEVPIAGMVKDYVPHFLAAYGADSDVQDLGAITQPNLERIYALKPDLILMTPIQAAQYDDLSELAPTLHFDVDFRDSHGDHIGDVTEHLLLLGKLFDKEKLAESKAEELKAKVEAVHQVTEGRPETALIVMHNNGSFSSFGTRSRYGFVFDSLGVKPASRIADNSLHGQPVSSEFIHQANPDILYIIDRTAVMERRPVMRADQMSNPLLRETKAWKNGNVVFVDADAWYITAASVTSLELLMDDVIKGYRSSPSG</sequence>
<dbReference type="InterPro" id="IPR033870">
    <property type="entry name" value="FatB"/>
</dbReference>
<evidence type="ECO:0000256" key="5">
    <source>
        <dbReference type="ARBA" id="ARBA00022729"/>
    </source>
</evidence>
<evidence type="ECO:0000313" key="8">
    <source>
        <dbReference type="EMBL" id="TCK09277.1"/>
    </source>
</evidence>
<dbReference type="PANTHER" id="PTHR30532">
    <property type="entry name" value="IRON III DICITRATE-BINDING PERIPLASMIC PROTEIN"/>
    <property type="match status" value="1"/>
</dbReference>
<dbReference type="EMBL" id="SMFU01000007">
    <property type="protein sequence ID" value="TCK09277.1"/>
    <property type="molecule type" value="Genomic_DNA"/>
</dbReference>
<protein>
    <submittedName>
        <fullName evidence="8">Iron complex transport system substrate-binding protein</fullName>
    </submittedName>
</protein>
<feature type="domain" description="Fe/B12 periplasmic-binding" evidence="7">
    <location>
        <begin position="58"/>
        <end position="325"/>
    </location>
</feature>
<evidence type="ECO:0000256" key="1">
    <source>
        <dbReference type="ARBA" id="ARBA00004196"/>
    </source>
</evidence>